<evidence type="ECO:0008006" key="3">
    <source>
        <dbReference type="Google" id="ProtNLM"/>
    </source>
</evidence>
<dbReference type="AlphaFoldDB" id="A0A7L9U3W7"/>
<sequence length="198" mass="21383">MKTPCARREGGATRLELALATILAALLAGVLLNSIISVQGESERVAAKQLISSLRTALAVRSAQVISTRGEAGLLALAHQNPVSWLQKRPENYLGEYYSPQNDALPRGNWYFDRSAQTLVYLPAAQKSFSSGIQKVLIFKVKLVRVSGPVNAARQEKGSAGLVLNEIDQQPSEQAGYQAVASNNIAGSLPRLHFSEKK</sequence>
<dbReference type="EMBL" id="CP062941">
    <property type="protein sequence ID" value="QOL49109.1"/>
    <property type="molecule type" value="Genomic_DNA"/>
</dbReference>
<keyword evidence="2" id="KW-1185">Reference proteome</keyword>
<evidence type="ECO:0000313" key="1">
    <source>
        <dbReference type="EMBL" id="QOL49109.1"/>
    </source>
</evidence>
<name>A0A7L9U3W7_9BURK</name>
<accession>A0A7L9U3W7</accession>
<evidence type="ECO:0000313" key="2">
    <source>
        <dbReference type="Proteomes" id="UP000593875"/>
    </source>
</evidence>
<gene>
    <name evidence="1" type="ORF">LPB04_19615</name>
</gene>
<dbReference type="KEGG" id="mlir:LPB04_19615"/>
<dbReference type="Proteomes" id="UP000593875">
    <property type="component" value="Chromosome"/>
</dbReference>
<reference evidence="1 2" key="1">
    <citation type="submission" date="2020-10" db="EMBL/GenBank/DDBJ databases">
        <title>Genome sequencing of Massilia sp. LPB0304.</title>
        <authorList>
            <person name="Kim J."/>
        </authorList>
    </citation>
    <scope>NUCLEOTIDE SEQUENCE [LARGE SCALE GENOMIC DNA]</scope>
    <source>
        <strain evidence="1 2">LPB0304</strain>
    </source>
</reference>
<dbReference type="RefSeq" id="WP_193686151.1">
    <property type="nucleotide sequence ID" value="NZ_CP062941.1"/>
</dbReference>
<organism evidence="1 2">
    <name type="scientific">Massilia litorea</name>
    <dbReference type="NCBI Taxonomy" id="2769491"/>
    <lineage>
        <taxon>Bacteria</taxon>
        <taxon>Pseudomonadati</taxon>
        <taxon>Pseudomonadota</taxon>
        <taxon>Betaproteobacteria</taxon>
        <taxon>Burkholderiales</taxon>
        <taxon>Oxalobacteraceae</taxon>
        <taxon>Telluria group</taxon>
        <taxon>Massilia</taxon>
    </lineage>
</organism>
<protein>
    <recommendedName>
        <fullName evidence="3">Type II secretion system protein</fullName>
    </recommendedName>
</protein>
<proteinExistence type="predicted"/>